<evidence type="ECO:0000313" key="1">
    <source>
        <dbReference type="EMBL" id="PNT71944.1"/>
    </source>
</evidence>
<dbReference type="Proteomes" id="UP000008810">
    <property type="component" value="Chromosome 2"/>
</dbReference>
<name>A0A2K2DCC9_BRADI</name>
<reference evidence="1 2" key="1">
    <citation type="journal article" date="2010" name="Nature">
        <title>Genome sequencing and analysis of the model grass Brachypodium distachyon.</title>
        <authorList>
            <consortium name="International Brachypodium Initiative"/>
        </authorList>
    </citation>
    <scope>NUCLEOTIDE SEQUENCE [LARGE SCALE GENOMIC DNA]</scope>
    <source>
        <strain evidence="1 2">Bd21</strain>
    </source>
</reference>
<dbReference type="AlphaFoldDB" id="A0A2K2DCC9"/>
<keyword evidence="3" id="KW-1185">Reference proteome</keyword>
<evidence type="ECO:0000313" key="3">
    <source>
        <dbReference type="Proteomes" id="UP000008810"/>
    </source>
</evidence>
<organism evidence="1">
    <name type="scientific">Brachypodium distachyon</name>
    <name type="common">Purple false brome</name>
    <name type="synonym">Trachynia distachya</name>
    <dbReference type="NCBI Taxonomy" id="15368"/>
    <lineage>
        <taxon>Eukaryota</taxon>
        <taxon>Viridiplantae</taxon>
        <taxon>Streptophyta</taxon>
        <taxon>Embryophyta</taxon>
        <taxon>Tracheophyta</taxon>
        <taxon>Spermatophyta</taxon>
        <taxon>Magnoliopsida</taxon>
        <taxon>Liliopsida</taxon>
        <taxon>Poales</taxon>
        <taxon>Poaceae</taxon>
        <taxon>BOP clade</taxon>
        <taxon>Pooideae</taxon>
        <taxon>Stipodae</taxon>
        <taxon>Brachypodieae</taxon>
        <taxon>Brachypodium</taxon>
    </lineage>
</organism>
<reference evidence="1" key="2">
    <citation type="submission" date="2017-06" db="EMBL/GenBank/DDBJ databases">
        <title>WGS assembly of Brachypodium distachyon.</title>
        <authorList>
            <consortium name="The International Brachypodium Initiative"/>
            <person name="Lucas S."/>
            <person name="Harmon-Smith M."/>
            <person name="Lail K."/>
            <person name="Tice H."/>
            <person name="Grimwood J."/>
            <person name="Bruce D."/>
            <person name="Barry K."/>
            <person name="Shu S."/>
            <person name="Lindquist E."/>
            <person name="Wang M."/>
            <person name="Pitluck S."/>
            <person name="Vogel J.P."/>
            <person name="Garvin D.F."/>
            <person name="Mockler T.C."/>
            <person name="Schmutz J."/>
            <person name="Rokhsar D."/>
            <person name="Bevan M.W."/>
        </authorList>
    </citation>
    <scope>NUCLEOTIDE SEQUENCE</scope>
    <source>
        <strain evidence="1">Bd21</strain>
    </source>
</reference>
<dbReference type="EnsemblPlants" id="PNT71944">
    <property type="protein sequence ID" value="PNT71944"/>
    <property type="gene ID" value="BRADI_2g37641v3"/>
</dbReference>
<accession>A0A2K2DCC9</accession>
<proteinExistence type="predicted"/>
<evidence type="ECO:0000313" key="2">
    <source>
        <dbReference type="EnsemblPlants" id="PNT71944"/>
    </source>
</evidence>
<protein>
    <submittedName>
        <fullName evidence="1 2">Uncharacterized protein</fullName>
    </submittedName>
</protein>
<reference evidence="2" key="3">
    <citation type="submission" date="2018-08" db="UniProtKB">
        <authorList>
            <consortium name="EnsemblPlants"/>
        </authorList>
    </citation>
    <scope>IDENTIFICATION</scope>
    <source>
        <strain evidence="2">cv. Bd21</strain>
    </source>
</reference>
<sequence>MEKANEQELDGFERPGGKKECLTWTNEWAKPHRTLQMVCQDKPLACMAACSSSSCCSFWFGGARQLLRAKAGLYAERPQNPQHPHQSKATWGCPLRQGLISIVAIQSRCMAFEHLRQRAVVLVWFLRVHRTIRSGVVVCLFCGIFARFL</sequence>
<dbReference type="InParanoid" id="A0A2K2DCC9"/>
<gene>
    <name evidence="1" type="ORF">BRADI_2g37641v3</name>
</gene>
<dbReference type="EMBL" id="CM000881">
    <property type="protein sequence ID" value="PNT71944.1"/>
    <property type="molecule type" value="Genomic_DNA"/>
</dbReference>
<dbReference type="Gramene" id="PNT71944">
    <property type="protein sequence ID" value="PNT71944"/>
    <property type="gene ID" value="BRADI_2g37641v3"/>
</dbReference>